<evidence type="ECO:0000259" key="13">
    <source>
        <dbReference type="Pfam" id="PF20974"/>
    </source>
</evidence>
<dbReference type="GO" id="GO:0006425">
    <property type="term" value="P:glutaminyl-tRNA aminoacylation"/>
    <property type="evidence" value="ECO:0007669"/>
    <property type="project" value="InterPro"/>
</dbReference>
<keyword evidence="4 9" id="KW-0547">Nucleotide-binding</keyword>
<evidence type="ECO:0000256" key="5">
    <source>
        <dbReference type="ARBA" id="ARBA00022840"/>
    </source>
</evidence>
<dbReference type="InterPro" id="IPR000924">
    <property type="entry name" value="Glu/Gln-tRNA-synth"/>
</dbReference>
<evidence type="ECO:0000256" key="1">
    <source>
        <dbReference type="ARBA" id="ARBA00012836"/>
    </source>
</evidence>
<dbReference type="GO" id="GO:0005829">
    <property type="term" value="C:cytosol"/>
    <property type="evidence" value="ECO:0007669"/>
    <property type="project" value="TreeGrafter"/>
</dbReference>
<dbReference type="InterPro" id="IPR011035">
    <property type="entry name" value="Ribosomal_bL25/Gln-tRNA_synth"/>
</dbReference>
<dbReference type="PANTHER" id="PTHR43097">
    <property type="entry name" value="GLUTAMINE-TRNA LIGASE"/>
    <property type="match status" value="1"/>
</dbReference>
<dbReference type="FunFam" id="3.40.50.620:FF:000037">
    <property type="entry name" value="Glutamine--tRNA ligase cytoplasmic"/>
    <property type="match status" value="1"/>
</dbReference>
<feature type="compositionally biased region" description="Basic and acidic residues" evidence="10">
    <location>
        <begin position="894"/>
        <end position="924"/>
    </location>
</feature>
<evidence type="ECO:0000256" key="10">
    <source>
        <dbReference type="SAM" id="MobiDB-lite"/>
    </source>
</evidence>
<dbReference type="FunFam" id="3.90.800.10:FF:000001">
    <property type="entry name" value="Glutamine--tRNA ligase"/>
    <property type="match status" value="1"/>
</dbReference>
<organism evidence="14">
    <name type="scientific">Toxoplasma gondii</name>
    <dbReference type="NCBI Taxonomy" id="5811"/>
    <lineage>
        <taxon>Eukaryota</taxon>
        <taxon>Sar</taxon>
        <taxon>Alveolata</taxon>
        <taxon>Apicomplexa</taxon>
        <taxon>Conoidasida</taxon>
        <taxon>Coccidia</taxon>
        <taxon>Eucoccidiorida</taxon>
        <taxon>Eimeriorina</taxon>
        <taxon>Sarcocystidae</taxon>
        <taxon>Toxoplasma</taxon>
    </lineage>
</organism>
<comment type="similarity">
    <text evidence="9">Belongs to the class-I aminoacyl-tRNA synthetase family.</text>
</comment>
<dbReference type="VEuPathDB" id="ToxoDB:TGCOUG_217460"/>
<dbReference type="VEuPathDB" id="ToxoDB:TGME49_217460"/>
<evidence type="ECO:0000313" key="14">
    <source>
        <dbReference type="EMBL" id="ADC80544.1"/>
    </source>
</evidence>
<dbReference type="InterPro" id="IPR020059">
    <property type="entry name" value="Glu/Gln-tRNA-synth_Ib_codon-bd"/>
</dbReference>
<dbReference type="NCBIfam" id="NF011291">
    <property type="entry name" value="PRK14703.1"/>
    <property type="match status" value="1"/>
</dbReference>
<dbReference type="Gene3D" id="2.40.240.10">
    <property type="entry name" value="Ribosomal Protein L25, Chain P"/>
    <property type="match status" value="2"/>
</dbReference>
<dbReference type="InterPro" id="IPR050132">
    <property type="entry name" value="Gln/Glu-tRNA_Ligase"/>
</dbReference>
<accession>D3XAP9</accession>
<feature type="region of interest" description="Disordered" evidence="10">
    <location>
        <begin position="893"/>
        <end position="937"/>
    </location>
</feature>
<dbReference type="VEuPathDB" id="ToxoDB:TGMAS_217460"/>
<dbReference type="InterPro" id="IPR004514">
    <property type="entry name" value="Gln-tRNA-synth"/>
</dbReference>
<dbReference type="CDD" id="cd00807">
    <property type="entry name" value="GlnRS_core"/>
    <property type="match status" value="1"/>
</dbReference>
<comment type="catalytic activity">
    <reaction evidence="8">
        <text>tRNA(Gln) + L-glutamine + ATP = L-glutaminyl-tRNA(Gln) + AMP + diphosphate</text>
        <dbReference type="Rhea" id="RHEA:20121"/>
        <dbReference type="Rhea" id="RHEA-COMP:9662"/>
        <dbReference type="Rhea" id="RHEA-COMP:9681"/>
        <dbReference type="ChEBI" id="CHEBI:30616"/>
        <dbReference type="ChEBI" id="CHEBI:33019"/>
        <dbReference type="ChEBI" id="CHEBI:58359"/>
        <dbReference type="ChEBI" id="CHEBI:78442"/>
        <dbReference type="ChEBI" id="CHEBI:78521"/>
        <dbReference type="ChEBI" id="CHEBI:456215"/>
        <dbReference type="EC" id="6.1.1.18"/>
    </reaction>
</comment>
<dbReference type="VEuPathDB" id="ToxoDB:TGRUB_217460"/>
<feature type="domain" description="Glutamyl/glutaminyl-tRNA synthetase class Ib anti-codon binding" evidence="12">
    <location>
        <begin position="662"/>
        <end position="761"/>
    </location>
</feature>
<dbReference type="Pfam" id="PF20974">
    <property type="entry name" value="tRNA-synt_1c_C2"/>
    <property type="match status" value="1"/>
</dbReference>
<dbReference type="InterPro" id="IPR020056">
    <property type="entry name" value="Rbsml_bL25/Gln-tRNA_synth_N"/>
</dbReference>
<dbReference type="PRINTS" id="PR00987">
    <property type="entry name" value="TRNASYNTHGLU"/>
</dbReference>
<dbReference type="VEuPathDB" id="ToxoDB:TGGT1_217460"/>
<evidence type="ECO:0000256" key="6">
    <source>
        <dbReference type="ARBA" id="ARBA00022917"/>
    </source>
</evidence>
<dbReference type="Pfam" id="PF00749">
    <property type="entry name" value="tRNA-synt_1c"/>
    <property type="match status" value="1"/>
</dbReference>
<keyword evidence="5 9" id="KW-0067">ATP-binding</keyword>
<evidence type="ECO:0000259" key="12">
    <source>
        <dbReference type="Pfam" id="PF03950"/>
    </source>
</evidence>
<dbReference type="EC" id="6.1.1.18" evidence="1"/>
<dbReference type="Gene3D" id="3.40.50.620">
    <property type="entry name" value="HUPs"/>
    <property type="match status" value="1"/>
</dbReference>
<dbReference type="InterPro" id="IPR020058">
    <property type="entry name" value="Glu/Gln-tRNA-synth_Ib_cat-dom"/>
</dbReference>
<dbReference type="VEuPathDB" id="ToxoDB:TGVAND_217460"/>
<dbReference type="EMBL" id="GU265850">
    <property type="protein sequence ID" value="ADC80544.1"/>
    <property type="molecule type" value="mRNA"/>
</dbReference>
<reference evidence="14" key="1">
    <citation type="submission" date="2009-12" db="EMBL/GenBank/DDBJ databases">
        <title>Mitochondrial translation in absence of local tRNA aminoacylation and methionyl-tRNAMet formylation in Apicomplexa.</title>
        <authorList>
            <person name="Pino P."/>
        </authorList>
    </citation>
    <scope>NUCLEOTIDE SEQUENCE</scope>
    <source>
        <strain evidence="14">RH</strain>
    </source>
</reference>
<dbReference type="InterPro" id="IPR001412">
    <property type="entry name" value="aa-tRNA-synth_I_CS"/>
</dbReference>
<evidence type="ECO:0000256" key="3">
    <source>
        <dbReference type="ARBA" id="ARBA00022598"/>
    </source>
</evidence>
<dbReference type="VEuPathDB" id="ToxoDB:TGVEG_217460"/>
<dbReference type="GO" id="GO:0005524">
    <property type="term" value="F:ATP binding"/>
    <property type="evidence" value="ECO:0007669"/>
    <property type="project" value="UniProtKB-KW"/>
</dbReference>
<evidence type="ECO:0000256" key="2">
    <source>
        <dbReference type="ARBA" id="ARBA00022490"/>
    </source>
</evidence>
<evidence type="ECO:0000256" key="7">
    <source>
        <dbReference type="ARBA" id="ARBA00023146"/>
    </source>
</evidence>
<dbReference type="VEuPathDB" id="ToxoDB:TGFOU_217460"/>
<dbReference type="NCBIfam" id="TIGR00440">
    <property type="entry name" value="glnS"/>
    <property type="match status" value="1"/>
</dbReference>
<protein>
    <recommendedName>
        <fullName evidence="1">glutamine--tRNA ligase</fullName>
        <ecNumber evidence="1">6.1.1.18</ecNumber>
    </recommendedName>
</protein>
<keyword evidence="2" id="KW-0963">Cytoplasm</keyword>
<dbReference type="PANTHER" id="PTHR43097:SF5">
    <property type="entry name" value="GLUTAMATE--TRNA LIGASE"/>
    <property type="match status" value="1"/>
</dbReference>
<dbReference type="GO" id="GO:0004819">
    <property type="term" value="F:glutamine-tRNA ligase activity"/>
    <property type="evidence" value="ECO:0007669"/>
    <property type="project" value="UniProtKB-EC"/>
</dbReference>
<feature type="domain" description="Glutamyl/glutaminyl-tRNA synthetase class Ib catalytic" evidence="11">
    <location>
        <begin position="351"/>
        <end position="658"/>
    </location>
</feature>
<evidence type="ECO:0000256" key="9">
    <source>
        <dbReference type="RuleBase" id="RU363037"/>
    </source>
</evidence>
<dbReference type="VEuPathDB" id="ToxoDB:TGRH88_059350"/>
<dbReference type="VEuPathDB" id="ToxoDB:TGP89_217460"/>
<dbReference type="VEuPathDB" id="ToxoDB:TGCAST_217460"/>
<proteinExistence type="evidence at transcript level"/>
<dbReference type="PROSITE" id="PS00178">
    <property type="entry name" value="AA_TRNA_LIGASE_I"/>
    <property type="match status" value="1"/>
</dbReference>
<dbReference type="VEuPathDB" id="ToxoDB:TGARI_217460"/>
<dbReference type="InterPro" id="IPR049437">
    <property type="entry name" value="tRNA-synt_1c_C2"/>
</dbReference>
<dbReference type="SUPFAM" id="SSF50715">
    <property type="entry name" value="Ribosomal protein L25-like"/>
    <property type="match status" value="1"/>
</dbReference>
<keyword evidence="6 9" id="KW-0648">Protein biosynthesis</keyword>
<evidence type="ECO:0000256" key="4">
    <source>
        <dbReference type="ARBA" id="ARBA00022741"/>
    </source>
</evidence>
<evidence type="ECO:0000259" key="11">
    <source>
        <dbReference type="Pfam" id="PF00749"/>
    </source>
</evidence>
<evidence type="ECO:0000256" key="8">
    <source>
        <dbReference type="ARBA" id="ARBA00048270"/>
    </source>
</evidence>
<dbReference type="VEuPathDB" id="ToxoDB:TGDOM2_217460"/>
<dbReference type="AlphaFoldDB" id="D3XAP9"/>
<keyword evidence="3 9" id="KW-0436">Ligase</keyword>
<sequence length="937" mass="103811">MVSSQAQSTAGACCGDLVVLRAGLCCFPPRRSFLLFVSRVAVFALNSHPHAFPVHVATWRARSLTQFQPVCLLAKSAMALSPGAVLRITRLASLPPLSTVTDVVLAYIEQNLKSAGDFTFSVQPDTSSTPAAPFRIAVETKKGEQPSPIAAGEALSDYAAARCIARLAASTGDPFASLLKASGAPGGVEAAVDVCEQWAAFYGVSGKAPEASDNPGLSACIDFFARRFSTSSSFLFGTPQPSLADMTLFALLKAHPAAQTALSSALRTSETAAKHFSSWSACVAKAIPGAGALSGAGAKGTDRAKGKSGEMVGQGAGVASEAVDGPDATTSVNFLKQIVEEDLRTGKHKTVITRFPPEPNGFLHLGHAKSVCLNFGLAKAFGGRCHLRFDDTNPMKEETRYIESIQRDVRWLGGDWGNHLYYASDYFQQLYDWAELLIKKGLAFVDDDSLEEIRRKRGSISQPGENSPFRERSIEENLDLFRRMRAGEFEEGSRVLRAKIDMTHSNMNMRDPVLYRILKKEHPRTGNQWVIYPMYDYAHGQSDSIENITHSICTLEFDLHRILYDWFQEKLEITRTRQIEFARLNVTYTVMSKRKLLALVTEKWVDGWDDPRLPTLSGLRRRGVPPSALRDFCDKVGVARRESTIKVEVLEKCIRDALHVVAHRRFAIQDPIAVTITNYGDKVETITAANHPEDESFGTRELHFSKKLYIDRDDFMENPPAGYRRLAPGAEVRLKHAYWIKCVDVVKDASGLVTELLCTYDPQTKNCSVAPDGRKVKGAIHWLSEKDAVPAEIRIFGRLFTKPNPEEEDESNPNASWRENINKESLKVYKGFVERSAADSAAFPPQSSLQFERLGFFTPDGSTLPEEADNTKTRTLPVFNLTVALQEGFTAADDAEKDKTKQQERLAREKAALERQKKKEEKEARKKMKEQQQTVQA</sequence>
<keyword evidence="7 9" id="KW-0030">Aminoacyl-tRNA synthetase</keyword>
<name>D3XAP9_TOXGO</name>
<dbReference type="InterPro" id="IPR014729">
    <property type="entry name" value="Rossmann-like_a/b/a_fold"/>
</dbReference>
<dbReference type="VEuPathDB" id="ToxoDB:TGPRC2_217460"/>
<dbReference type="SUPFAM" id="SSF52374">
    <property type="entry name" value="Nucleotidylyl transferase"/>
    <property type="match status" value="1"/>
</dbReference>
<feature type="domain" description="tRNA synthetases class I (E and Q) anti-codon binding" evidence="13">
    <location>
        <begin position="780"/>
        <end position="859"/>
    </location>
</feature>
<dbReference type="Pfam" id="PF03950">
    <property type="entry name" value="tRNA-synt_1c_C"/>
    <property type="match status" value="1"/>
</dbReference>